<evidence type="ECO:0000313" key="2">
    <source>
        <dbReference type="Proteomes" id="UP000265703"/>
    </source>
</evidence>
<dbReference type="EMBL" id="QKYT01000206">
    <property type="protein sequence ID" value="RIA89768.1"/>
    <property type="molecule type" value="Genomic_DNA"/>
</dbReference>
<keyword evidence="2" id="KW-1185">Reference proteome</keyword>
<dbReference type="AlphaFoldDB" id="A0A397SUX4"/>
<comment type="caution">
    <text evidence="1">The sequence shown here is derived from an EMBL/GenBank/DDBJ whole genome shotgun (WGS) entry which is preliminary data.</text>
</comment>
<name>A0A397SUX4_9GLOM</name>
<dbReference type="OrthoDB" id="2439880at2759"/>
<feature type="non-terminal residue" evidence="1">
    <location>
        <position position="1"/>
    </location>
</feature>
<evidence type="ECO:0000313" key="1">
    <source>
        <dbReference type="EMBL" id="RIA89768.1"/>
    </source>
</evidence>
<proteinExistence type="predicted"/>
<gene>
    <name evidence="1" type="ORF">C1645_824343</name>
</gene>
<sequence>FLTLNNKQNEDIELMIIEQDVEIPIEKDRESEKGNETDKEINNDLTFPLSINPEDFYGTTLADATMDKIHLPNTEWPNDIY</sequence>
<dbReference type="Proteomes" id="UP000265703">
    <property type="component" value="Unassembled WGS sequence"/>
</dbReference>
<reference evidence="1 2" key="1">
    <citation type="submission" date="2018-06" db="EMBL/GenBank/DDBJ databases">
        <title>Comparative genomics reveals the genomic features of Rhizophagus irregularis, R. cerebriforme, R. diaphanum and Gigaspora rosea, and their symbiotic lifestyle signature.</title>
        <authorList>
            <person name="Morin E."/>
            <person name="San Clemente H."/>
            <person name="Chen E.C.H."/>
            <person name="De La Providencia I."/>
            <person name="Hainaut M."/>
            <person name="Kuo A."/>
            <person name="Kohler A."/>
            <person name="Murat C."/>
            <person name="Tang N."/>
            <person name="Roy S."/>
            <person name="Loubradou J."/>
            <person name="Henrissat B."/>
            <person name="Grigoriev I.V."/>
            <person name="Corradi N."/>
            <person name="Roux C."/>
            <person name="Martin F.M."/>
        </authorList>
    </citation>
    <scope>NUCLEOTIDE SEQUENCE [LARGE SCALE GENOMIC DNA]</scope>
    <source>
        <strain evidence="1 2">DAOM 227022</strain>
    </source>
</reference>
<accession>A0A397SUX4</accession>
<protein>
    <submittedName>
        <fullName evidence="1">Uncharacterized protein</fullName>
    </submittedName>
</protein>
<organism evidence="1 2">
    <name type="scientific">Glomus cerebriforme</name>
    <dbReference type="NCBI Taxonomy" id="658196"/>
    <lineage>
        <taxon>Eukaryota</taxon>
        <taxon>Fungi</taxon>
        <taxon>Fungi incertae sedis</taxon>
        <taxon>Mucoromycota</taxon>
        <taxon>Glomeromycotina</taxon>
        <taxon>Glomeromycetes</taxon>
        <taxon>Glomerales</taxon>
        <taxon>Glomeraceae</taxon>
        <taxon>Glomus</taxon>
    </lineage>
</organism>